<dbReference type="Proteomes" id="UP000065807">
    <property type="component" value="Chromosome"/>
</dbReference>
<dbReference type="Pfam" id="PF22649">
    <property type="entry name" value="Cgl0159"/>
    <property type="match status" value="1"/>
</dbReference>
<reference evidence="3" key="2">
    <citation type="journal article" date="2016" name="Int. J. Syst. Evol. Microbiol.">
        <title>Complete genome sequence and cell structure of Limnochorda pilosa, a Gram-negative spore-former within the phylum Firmicutes.</title>
        <authorList>
            <person name="Watanabe M."/>
            <person name="Kojima H."/>
            <person name="Fukui M."/>
        </authorList>
    </citation>
    <scope>NUCLEOTIDE SEQUENCE [LARGE SCALE GENOMIC DNA]</scope>
    <source>
        <strain evidence="3">HC45</strain>
    </source>
</reference>
<dbReference type="SUPFAM" id="SSF51569">
    <property type="entry name" value="Aldolase"/>
    <property type="match status" value="1"/>
</dbReference>
<evidence type="ECO:0000313" key="3">
    <source>
        <dbReference type="Proteomes" id="UP000065807"/>
    </source>
</evidence>
<sequence length="318" mass="34016">MRVRQPELIRRLAASRLRRQELTLDGRLALVAADHPARRVTSAAGDPYAMADRFQYVGRVARALAAPGVDGVMATADVVEELLVLDHLFRRSGRPGFLEGKVIVGSGNRSGLRGARFELDDRPTGYTPDWAQAMGLDGLKVLIRIDLQERDSVATLARIAAEVREAQARDLPVFVEFLPGRMTPEGFRVEATVEALMEAAGVAAALGGTSARTWLKLPYVEGYPRIARATTLPILMLGGETEATPVPVLEDFARGMGAGPTVRGVMVGRNVLFPGTDDPLAVAGAVARIVHDGASAAEALDVLHVLRGRGLRSGTRTS</sequence>
<feature type="domain" description="Cgl0159-like" evidence="1">
    <location>
        <begin position="26"/>
        <end position="281"/>
    </location>
</feature>
<protein>
    <recommendedName>
        <fullName evidence="1">Cgl0159-like domain-containing protein</fullName>
    </recommendedName>
</protein>
<dbReference type="AlphaFoldDB" id="A0A0K2SJ62"/>
<proteinExistence type="predicted"/>
<dbReference type="Gene3D" id="3.20.20.70">
    <property type="entry name" value="Aldolase class I"/>
    <property type="match status" value="1"/>
</dbReference>
<dbReference type="InterPro" id="IPR054574">
    <property type="entry name" value="Cgl0159_dom"/>
</dbReference>
<dbReference type="KEGG" id="lpil:LIP_1022"/>
<organism evidence="2 3">
    <name type="scientific">Limnochorda pilosa</name>
    <dbReference type="NCBI Taxonomy" id="1555112"/>
    <lineage>
        <taxon>Bacteria</taxon>
        <taxon>Bacillati</taxon>
        <taxon>Bacillota</taxon>
        <taxon>Limnochordia</taxon>
        <taxon>Limnochordales</taxon>
        <taxon>Limnochordaceae</taxon>
        <taxon>Limnochorda</taxon>
    </lineage>
</organism>
<dbReference type="EMBL" id="AP014924">
    <property type="protein sequence ID" value="BAS26879.1"/>
    <property type="molecule type" value="Genomic_DNA"/>
</dbReference>
<accession>A0A0K2SJ62</accession>
<reference evidence="3" key="1">
    <citation type="submission" date="2015-07" db="EMBL/GenBank/DDBJ databases">
        <title>Complete genome sequence and phylogenetic analysis of Limnochorda pilosa.</title>
        <authorList>
            <person name="Watanabe M."/>
            <person name="Kojima H."/>
            <person name="Fukui M."/>
        </authorList>
    </citation>
    <scope>NUCLEOTIDE SEQUENCE [LARGE SCALE GENOMIC DNA]</scope>
    <source>
        <strain evidence="3">HC45</strain>
    </source>
</reference>
<evidence type="ECO:0000259" key="1">
    <source>
        <dbReference type="Pfam" id="PF22649"/>
    </source>
</evidence>
<evidence type="ECO:0000313" key="2">
    <source>
        <dbReference type="EMBL" id="BAS26879.1"/>
    </source>
</evidence>
<dbReference type="STRING" id="1555112.LIP_1022"/>
<gene>
    <name evidence="2" type="ORF">LIP_1022</name>
</gene>
<name>A0A0K2SJ62_LIMPI</name>
<dbReference type="InterPro" id="IPR013785">
    <property type="entry name" value="Aldolase_TIM"/>
</dbReference>
<keyword evidence="3" id="KW-1185">Reference proteome</keyword>